<evidence type="ECO:0000313" key="9">
    <source>
        <dbReference type="Proteomes" id="UP001286313"/>
    </source>
</evidence>
<dbReference type="AlphaFoldDB" id="A0AAE1G2H0"/>
<keyword evidence="9" id="KW-1185">Reference proteome</keyword>
<evidence type="ECO:0000256" key="2">
    <source>
        <dbReference type="ARBA" id="ARBA00022525"/>
    </source>
</evidence>
<dbReference type="PROSITE" id="PS50835">
    <property type="entry name" value="IG_LIKE"/>
    <property type="match status" value="1"/>
</dbReference>
<feature type="region of interest" description="Disordered" evidence="6">
    <location>
        <begin position="382"/>
        <end position="401"/>
    </location>
</feature>
<dbReference type="InterPro" id="IPR000884">
    <property type="entry name" value="TSP1_rpt"/>
</dbReference>
<feature type="region of interest" description="Disordered" evidence="6">
    <location>
        <begin position="741"/>
        <end position="830"/>
    </location>
</feature>
<evidence type="ECO:0000256" key="4">
    <source>
        <dbReference type="ARBA" id="ARBA00022737"/>
    </source>
</evidence>
<dbReference type="InterPro" id="IPR036383">
    <property type="entry name" value="TSP1_rpt_sf"/>
</dbReference>
<evidence type="ECO:0000256" key="6">
    <source>
        <dbReference type="SAM" id="MobiDB-lite"/>
    </source>
</evidence>
<evidence type="ECO:0000313" key="8">
    <source>
        <dbReference type="EMBL" id="KAK3885012.1"/>
    </source>
</evidence>
<feature type="compositionally biased region" description="Polar residues" evidence="6">
    <location>
        <begin position="595"/>
        <end position="608"/>
    </location>
</feature>
<feature type="domain" description="Ig-like" evidence="7">
    <location>
        <begin position="434"/>
        <end position="518"/>
    </location>
</feature>
<dbReference type="EMBL" id="JAWQEG010000833">
    <property type="protein sequence ID" value="KAK3885012.1"/>
    <property type="molecule type" value="Genomic_DNA"/>
</dbReference>
<keyword evidence="2" id="KW-0964">Secreted</keyword>
<dbReference type="InterPro" id="IPR036179">
    <property type="entry name" value="Ig-like_dom_sf"/>
</dbReference>
<dbReference type="SMART" id="SM00408">
    <property type="entry name" value="IGc2"/>
    <property type="match status" value="1"/>
</dbReference>
<dbReference type="InterPro" id="IPR050439">
    <property type="entry name" value="ADAMTS_ADAMTS-like"/>
</dbReference>
<feature type="region of interest" description="Disordered" evidence="6">
    <location>
        <begin position="674"/>
        <end position="696"/>
    </location>
</feature>
<evidence type="ECO:0000256" key="1">
    <source>
        <dbReference type="ARBA" id="ARBA00004613"/>
    </source>
</evidence>
<dbReference type="Gene3D" id="2.20.100.10">
    <property type="entry name" value="Thrombospondin type-1 (TSP1) repeat"/>
    <property type="match status" value="6"/>
</dbReference>
<feature type="compositionally biased region" description="Basic and acidic residues" evidence="6">
    <location>
        <begin position="540"/>
        <end position="555"/>
    </location>
</feature>
<dbReference type="InterPro" id="IPR003598">
    <property type="entry name" value="Ig_sub2"/>
</dbReference>
<dbReference type="FunFam" id="2.20.100.10:FF:000005">
    <property type="entry name" value="ADAM metallopeptidase with thrombospondin type 1 motif 9"/>
    <property type="match status" value="1"/>
</dbReference>
<protein>
    <recommendedName>
        <fullName evidence="7">Ig-like domain-containing protein</fullName>
    </recommendedName>
</protein>
<dbReference type="Pfam" id="PF19030">
    <property type="entry name" value="TSP1_ADAMTS"/>
    <property type="match status" value="7"/>
</dbReference>
<dbReference type="InterPro" id="IPR007110">
    <property type="entry name" value="Ig-like_dom"/>
</dbReference>
<evidence type="ECO:0000256" key="5">
    <source>
        <dbReference type="ARBA" id="ARBA00023157"/>
    </source>
</evidence>
<gene>
    <name evidence="8" type="ORF">Pcinc_010753</name>
</gene>
<evidence type="ECO:0000256" key="3">
    <source>
        <dbReference type="ARBA" id="ARBA00022729"/>
    </source>
</evidence>
<feature type="region of interest" description="Disordered" evidence="6">
    <location>
        <begin position="83"/>
        <end position="165"/>
    </location>
</feature>
<organism evidence="8 9">
    <name type="scientific">Petrolisthes cinctipes</name>
    <name type="common">Flat porcelain crab</name>
    <dbReference type="NCBI Taxonomy" id="88211"/>
    <lineage>
        <taxon>Eukaryota</taxon>
        <taxon>Metazoa</taxon>
        <taxon>Ecdysozoa</taxon>
        <taxon>Arthropoda</taxon>
        <taxon>Crustacea</taxon>
        <taxon>Multicrustacea</taxon>
        <taxon>Malacostraca</taxon>
        <taxon>Eumalacostraca</taxon>
        <taxon>Eucarida</taxon>
        <taxon>Decapoda</taxon>
        <taxon>Pleocyemata</taxon>
        <taxon>Anomura</taxon>
        <taxon>Galatheoidea</taxon>
        <taxon>Porcellanidae</taxon>
        <taxon>Petrolisthes</taxon>
    </lineage>
</organism>
<dbReference type="InterPro" id="IPR003599">
    <property type="entry name" value="Ig_sub"/>
</dbReference>
<dbReference type="SUPFAM" id="SSF48726">
    <property type="entry name" value="Immunoglobulin"/>
    <property type="match status" value="1"/>
</dbReference>
<reference evidence="8" key="1">
    <citation type="submission" date="2023-10" db="EMBL/GenBank/DDBJ databases">
        <title>Genome assemblies of two species of porcelain crab, Petrolisthes cinctipes and Petrolisthes manimaculis (Anomura: Porcellanidae).</title>
        <authorList>
            <person name="Angst P."/>
        </authorList>
    </citation>
    <scope>NUCLEOTIDE SEQUENCE</scope>
    <source>
        <strain evidence="8">PB745_01</strain>
        <tissue evidence="8">Gill</tissue>
    </source>
</reference>
<dbReference type="SMART" id="SM00209">
    <property type="entry name" value="TSP1"/>
    <property type="match status" value="6"/>
</dbReference>
<comment type="subcellular location">
    <subcellularLocation>
        <location evidence="1">Secreted</location>
    </subcellularLocation>
</comment>
<dbReference type="SMART" id="SM00409">
    <property type="entry name" value="IG"/>
    <property type="match status" value="1"/>
</dbReference>
<dbReference type="PROSITE" id="PS50092">
    <property type="entry name" value="TSP1"/>
    <property type="match status" value="6"/>
</dbReference>
<evidence type="ECO:0000259" key="7">
    <source>
        <dbReference type="PROSITE" id="PS50835"/>
    </source>
</evidence>
<dbReference type="Proteomes" id="UP001286313">
    <property type="component" value="Unassembled WGS sequence"/>
</dbReference>
<dbReference type="GO" id="GO:0005576">
    <property type="term" value="C:extracellular region"/>
    <property type="evidence" value="ECO:0007669"/>
    <property type="project" value="UniProtKB-SubCell"/>
</dbReference>
<feature type="compositionally biased region" description="Basic residues" evidence="6">
    <location>
        <begin position="561"/>
        <end position="578"/>
    </location>
</feature>
<sequence length="1080" mass="119303">MKGNWSGCSVTCGEGVRTRSVNCKIFLEFSRTVFELPDNQCPGVKPSQTQRCILPPCPHSMTRHKPPDGEVSDAAQAPSLITLEDADEEDNQRSIQDHRIPESPFLPGSVIQSSGLNSGRKPGHSRPGSSKPDLSIPPQAQAYNDPNPGLHSYETHGGDQKTRGDPVLLYPGEYTSHDLFESYEIPSAKSQSTSHHSGMNSIEVDLGGEGGSAEEYPGYYQITDDSNVPNTYKWITLGFGPCSASCLGGVQESVVKCIREGDKKIVKPQLCEGQMRPDVITRTCHDQPCPPRWNISEFTECSKSCGGGIQKRDVRCIHEVTRGGTNTVEVPDSLCPQPPQRAIQHCNFIDCDAEWVTGFWSKCSASCGGGVKKREVKCIQTKAQGDREERPPSDCASNQPRSARRCNQRACEARLDHVRSAVIKAQQNQNYVQSKFMKMLTLKVGGRATVFRGVKVKVKCPVRRFDRSRITWWHNGKKVGHRGPVRTTSRGVLKIREMKYPNAGVYICRANDSEANITLEVKPLPAHNRSESGVYGNEVSLHRPEGNGDILRRPDWMGNKGRGRGRRRKGRRRGKPMKGKGVLSQRGKGKGMSGKDSTAEGTTPNAHQVSEPHMTTPELGTLGEGPFKASSKNMHTVEVSSSEATNTFEPTFWPSNPYARKPKQDYVYGTVEETSWDGGKSHHSEGAATGNDWDHDTQLSNNRDREHVYGTITTHHNNHGDSTRITSEESHVYGTVRHTHLPERAPDEVDTGGSQWSNVPSGEYLPERNPVFEGSDNMIEDELSGLVGEPDYPPDSSSSSETEHHHNHPSGTSYWSPHHPSPVPTSSSSGGARSVPYFQWLLSNMQRMGANSRGGRHAASHYGFVRDDTTTTTDPHGRGEILGKGTRDSLEFEWQMTSWSECSQTCGFTSSSSGYQVRSIQCLAKVNNSTSPVDGVLCTDAGLEAPVTIQKCGLTECPKWHVGEWSECESSRCYTLHRAYQRREVVCQIHNGTLVSNSQCDERSRPRHRQDCYSHRCIGVWRVGEWSECTAPCGGQGYRTRLLQCVWHGTKKAAGNACQGMIRPEVVRWCTGESCPAISM</sequence>
<dbReference type="PANTHER" id="PTHR13723">
    <property type="entry name" value="ADAMTS A DISINTEGRIN AND METALLOPROTEASE WITH THROMBOSPONDIN MOTIFS PROTEASE"/>
    <property type="match status" value="1"/>
</dbReference>
<name>A0AAE1G2H0_PETCI</name>
<accession>A0AAE1G2H0</accession>
<dbReference type="PANTHER" id="PTHR13723:SF281">
    <property type="entry name" value="PAPILIN"/>
    <property type="match status" value="1"/>
</dbReference>
<keyword evidence="4" id="KW-0677">Repeat</keyword>
<keyword evidence="3" id="KW-0732">Signal</keyword>
<feature type="compositionally biased region" description="Basic and acidic residues" evidence="6">
    <location>
        <begin position="153"/>
        <end position="164"/>
    </location>
</feature>
<dbReference type="SUPFAM" id="SSF82895">
    <property type="entry name" value="TSP-1 type 1 repeat"/>
    <property type="match status" value="6"/>
</dbReference>
<dbReference type="FunFam" id="2.20.100.10:FF:000009">
    <property type="entry name" value="ADAMTS-like protein 3 isoform A"/>
    <property type="match status" value="1"/>
</dbReference>
<feature type="compositionally biased region" description="Basic and acidic residues" evidence="6">
    <location>
        <begin position="91"/>
        <end position="101"/>
    </location>
</feature>
<feature type="region of interest" description="Disordered" evidence="6">
    <location>
        <begin position="537"/>
        <end position="612"/>
    </location>
</feature>
<dbReference type="InterPro" id="IPR013783">
    <property type="entry name" value="Ig-like_fold"/>
</dbReference>
<proteinExistence type="predicted"/>
<keyword evidence="5" id="KW-1015">Disulfide bond</keyword>
<dbReference type="Gene3D" id="2.60.40.10">
    <property type="entry name" value="Immunoglobulins"/>
    <property type="match status" value="1"/>
</dbReference>
<comment type="caution">
    <text evidence="8">The sequence shown here is derived from an EMBL/GenBank/DDBJ whole genome shotgun (WGS) entry which is preliminary data.</text>
</comment>